<dbReference type="SUPFAM" id="SSF116726">
    <property type="entry name" value="TrkA C-terminal domain-like"/>
    <property type="match status" value="1"/>
</dbReference>
<dbReference type="PANTHER" id="PTHR43833:SF7">
    <property type="entry name" value="KTR SYSTEM POTASSIUM UPTAKE PROTEIN C"/>
    <property type="match status" value="1"/>
</dbReference>
<dbReference type="InterPro" id="IPR036291">
    <property type="entry name" value="NAD(P)-bd_dom_sf"/>
</dbReference>
<dbReference type="InterPro" id="IPR050721">
    <property type="entry name" value="Trk_Ktr_HKT_K-transport"/>
</dbReference>
<dbReference type="AlphaFoldDB" id="A0A0W8IH78"/>
<feature type="domain" description="RCK C-terminal" evidence="2">
    <location>
        <begin position="144"/>
        <end position="228"/>
    </location>
</feature>
<protein>
    <submittedName>
        <fullName evidence="3">Potassium transporter</fullName>
    </submittedName>
</protein>
<dbReference type="PANTHER" id="PTHR43833">
    <property type="entry name" value="POTASSIUM CHANNEL PROTEIN 2-RELATED-RELATED"/>
    <property type="match status" value="1"/>
</dbReference>
<organism evidence="3 4">
    <name type="scientific">Serinicoccus chungangensis</name>
    <dbReference type="NCBI Taxonomy" id="767452"/>
    <lineage>
        <taxon>Bacteria</taxon>
        <taxon>Bacillati</taxon>
        <taxon>Actinomycetota</taxon>
        <taxon>Actinomycetes</taxon>
        <taxon>Micrococcales</taxon>
        <taxon>Ornithinimicrobiaceae</taxon>
        <taxon>Serinicoccus</taxon>
    </lineage>
</organism>
<feature type="domain" description="RCK N-terminal" evidence="1">
    <location>
        <begin position="12"/>
        <end position="134"/>
    </location>
</feature>
<dbReference type="STRING" id="767452.AVL62_06685"/>
<evidence type="ECO:0000259" key="1">
    <source>
        <dbReference type="PROSITE" id="PS51201"/>
    </source>
</evidence>
<dbReference type="InterPro" id="IPR036721">
    <property type="entry name" value="RCK_C_sf"/>
</dbReference>
<dbReference type="GO" id="GO:0008324">
    <property type="term" value="F:monoatomic cation transmembrane transporter activity"/>
    <property type="evidence" value="ECO:0007669"/>
    <property type="project" value="InterPro"/>
</dbReference>
<gene>
    <name evidence="3" type="ORF">AVL62_06685</name>
</gene>
<dbReference type="GO" id="GO:0006813">
    <property type="term" value="P:potassium ion transport"/>
    <property type="evidence" value="ECO:0007669"/>
    <property type="project" value="InterPro"/>
</dbReference>
<dbReference type="InterPro" id="IPR003148">
    <property type="entry name" value="RCK_N"/>
</dbReference>
<dbReference type="SUPFAM" id="SSF51735">
    <property type="entry name" value="NAD(P)-binding Rossmann-fold domains"/>
    <property type="match status" value="1"/>
</dbReference>
<dbReference type="Gene3D" id="3.40.50.720">
    <property type="entry name" value="NAD(P)-binding Rossmann-like Domain"/>
    <property type="match status" value="1"/>
</dbReference>
<accession>A0A0W8IH78</accession>
<dbReference type="RefSeq" id="WP_058889832.1">
    <property type="nucleotide sequence ID" value="NZ_LQBL01000002.1"/>
</dbReference>
<dbReference type="OrthoDB" id="9776294at2"/>
<sequence length="237" mass="25903">MAKRRRPADSGAYTVLVVGLGRFGTAVCESLVCQGVEVLAIDTDERRVQKYADELTHTVVTDATDGEAMRQLGVGSVRRAVVAIGSDIEASVLSVITLHEAGVERIYAKAITRKHGKILTSIGAHHVIYPEYVMGQRVAHMVTDGVADYLEFDDEFAIARCTAPAETWGRTLADSGVRTRHTITVVGLKRPGEEFTYAVPETVVEEGDELVISGRIADVERFIALPRTPQRRSVLDR</sequence>
<dbReference type="Pfam" id="PF02080">
    <property type="entry name" value="TrkA_C"/>
    <property type="match status" value="1"/>
</dbReference>
<dbReference type="InterPro" id="IPR006037">
    <property type="entry name" value="RCK_C"/>
</dbReference>
<dbReference type="Proteomes" id="UP000054837">
    <property type="component" value="Unassembled WGS sequence"/>
</dbReference>
<dbReference type="EMBL" id="LQBL01000002">
    <property type="protein sequence ID" value="KUG59357.1"/>
    <property type="molecule type" value="Genomic_DNA"/>
</dbReference>
<evidence type="ECO:0000313" key="3">
    <source>
        <dbReference type="EMBL" id="KUG59357.1"/>
    </source>
</evidence>
<dbReference type="Pfam" id="PF02254">
    <property type="entry name" value="TrkA_N"/>
    <property type="match status" value="1"/>
</dbReference>
<dbReference type="PROSITE" id="PS51202">
    <property type="entry name" value="RCK_C"/>
    <property type="match status" value="1"/>
</dbReference>
<dbReference type="Gene3D" id="3.30.70.1450">
    <property type="entry name" value="Regulator of K+ conductance, C-terminal domain"/>
    <property type="match status" value="1"/>
</dbReference>
<evidence type="ECO:0000259" key="2">
    <source>
        <dbReference type="PROSITE" id="PS51202"/>
    </source>
</evidence>
<keyword evidence="4" id="KW-1185">Reference proteome</keyword>
<comment type="caution">
    <text evidence="3">The sequence shown here is derived from an EMBL/GenBank/DDBJ whole genome shotgun (WGS) entry which is preliminary data.</text>
</comment>
<evidence type="ECO:0000313" key="4">
    <source>
        <dbReference type="Proteomes" id="UP000054837"/>
    </source>
</evidence>
<name>A0A0W8IH78_9MICO</name>
<proteinExistence type="predicted"/>
<reference evidence="3 4" key="1">
    <citation type="submission" date="2015-12" db="EMBL/GenBank/DDBJ databases">
        <title>Serinicoccus chungangenesis strain CD08_5 genome sequencing and assembly.</title>
        <authorList>
            <person name="Chander A.M."/>
            <person name="Kaur G."/>
            <person name="Nair G.R."/>
            <person name="Dhawan D.K."/>
            <person name="Kochhar R.K."/>
            <person name="Mayilraj S."/>
            <person name="Bhadada S.K."/>
        </authorList>
    </citation>
    <scope>NUCLEOTIDE SEQUENCE [LARGE SCALE GENOMIC DNA]</scope>
    <source>
        <strain evidence="3 4">CD08_5</strain>
    </source>
</reference>
<dbReference type="PROSITE" id="PS51201">
    <property type="entry name" value="RCK_N"/>
    <property type="match status" value="1"/>
</dbReference>